<organism evidence="3 4">
    <name type="scientific">Somion occarium</name>
    <dbReference type="NCBI Taxonomy" id="3059160"/>
    <lineage>
        <taxon>Eukaryota</taxon>
        <taxon>Fungi</taxon>
        <taxon>Dikarya</taxon>
        <taxon>Basidiomycota</taxon>
        <taxon>Agaricomycotina</taxon>
        <taxon>Agaricomycetes</taxon>
        <taxon>Polyporales</taxon>
        <taxon>Cerrenaceae</taxon>
        <taxon>Somion</taxon>
    </lineage>
</organism>
<keyword evidence="4" id="KW-1185">Reference proteome</keyword>
<dbReference type="InterPro" id="IPR044861">
    <property type="entry name" value="IPNS-like_FE2OG_OXY"/>
</dbReference>
<dbReference type="InterPro" id="IPR026992">
    <property type="entry name" value="DIOX_N"/>
</dbReference>
<protein>
    <recommendedName>
        <fullName evidence="5">Clavaminate synthase-like protein</fullName>
    </recommendedName>
</protein>
<dbReference type="InterPro" id="IPR050231">
    <property type="entry name" value="Iron_ascorbate_oxido_reductase"/>
</dbReference>
<feature type="domain" description="Isopenicillin N synthase-like Fe(2+) 2OG dioxygenase" evidence="1">
    <location>
        <begin position="194"/>
        <end position="293"/>
    </location>
</feature>
<dbReference type="PRINTS" id="PR00682">
    <property type="entry name" value="IPNSYNTHASE"/>
</dbReference>
<reference evidence="4" key="1">
    <citation type="submission" date="2024-04" db="EMBL/GenBank/DDBJ databases">
        <authorList>
            <person name="Shaw F."/>
            <person name="Minotto A."/>
        </authorList>
    </citation>
    <scope>NUCLEOTIDE SEQUENCE [LARGE SCALE GENOMIC DNA]</scope>
</reference>
<evidence type="ECO:0000259" key="1">
    <source>
        <dbReference type="Pfam" id="PF03171"/>
    </source>
</evidence>
<dbReference type="Pfam" id="PF14226">
    <property type="entry name" value="DIOX_N"/>
    <property type="match status" value="1"/>
</dbReference>
<evidence type="ECO:0000313" key="4">
    <source>
        <dbReference type="Proteomes" id="UP001497453"/>
    </source>
</evidence>
<name>A0ABP1DR82_9APHY</name>
<dbReference type="EMBL" id="OZ037948">
    <property type="protein sequence ID" value="CAL1710345.1"/>
    <property type="molecule type" value="Genomic_DNA"/>
</dbReference>
<accession>A0ABP1DR82</accession>
<gene>
    <name evidence="3" type="ORF">GFSPODELE1_LOCUS7778</name>
</gene>
<feature type="domain" description="Non-haem dioxygenase N-terminal" evidence="2">
    <location>
        <begin position="31"/>
        <end position="136"/>
    </location>
</feature>
<dbReference type="Proteomes" id="UP001497453">
    <property type="component" value="Chromosome 5"/>
</dbReference>
<proteinExistence type="predicted"/>
<evidence type="ECO:0000259" key="2">
    <source>
        <dbReference type="Pfam" id="PF14226"/>
    </source>
</evidence>
<dbReference type="InterPro" id="IPR027443">
    <property type="entry name" value="IPNS-like_sf"/>
</dbReference>
<dbReference type="Gene3D" id="2.60.120.330">
    <property type="entry name" value="B-lactam Antibiotic, Isopenicillin N Synthase, Chain"/>
    <property type="match status" value="1"/>
</dbReference>
<dbReference type="Pfam" id="PF03171">
    <property type="entry name" value="2OG-FeII_Oxy"/>
    <property type="match status" value="1"/>
</dbReference>
<evidence type="ECO:0000313" key="3">
    <source>
        <dbReference type="EMBL" id="CAL1710345.1"/>
    </source>
</evidence>
<dbReference type="PANTHER" id="PTHR47990">
    <property type="entry name" value="2-OXOGLUTARATE (2OG) AND FE(II)-DEPENDENT OXYGENASE SUPERFAMILY PROTEIN-RELATED"/>
    <property type="match status" value="1"/>
</dbReference>
<sequence>MTTVDNQLQPLPHRPAVPPIQEKLDYADLAVIDLAKAATPEGRAELVVQLCDAMRDVGFFYVINHGYTQEQNNRIFDIAEATFAQVSDEEKRRYEGNLPVTGTYQGYKLQNYWEIDNGVKDKVEQYNVHRDSSKREHPEFLRPFLPEIDAFCQHSHYNVVHPLLRLLATALELPEDALARLHNFDGVGESAVRFMKYHPRTQDEEEKTKQTWLKGHTDIGCLSVLWSQPISGLQVLSPDGKWRWIKHIDNALVINAGDTLEFLSGGYFRATIHRVIQPIVEQRSLGRLAVIYFAMADDHVKLTPLSESPVLQRNGIKRRFSDEDAPTMEDWRTGITKAYGKTQLKQTEEGVQEELVHGVVVKHFY</sequence>
<dbReference type="SUPFAM" id="SSF51197">
    <property type="entry name" value="Clavaminate synthase-like"/>
    <property type="match status" value="1"/>
</dbReference>
<evidence type="ECO:0008006" key="5">
    <source>
        <dbReference type="Google" id="ProtNLM"/>
    </source>
</evidence>